<dbReference type="AlphaFoldDB" id="A0A1Y2IIM4"/>
<gene>
    <name evidence="2" type="ORF">PYCCODRAFT_702515</name>
</gene>
<name>A0A1Y2IIM4_TRAC3</name>
<evidence type="ECO:0000256" key="1">
    <source>
        <dbReference type="SAM" id="MobiDB-lite"/>
    </source>
</evidence>
<dbReference type="Proteomes" id="UP000193067">
    <property type="component" value="Unassembled WGS sequence"/>
</dbReference>
<keyword evidence="3" id="KW-1185">Reference proteome</keyword>
<evidence type="ECO:0000313" key="3">
    <source>
        <dbReference type="Proteomes" id="UP000193067"/>
    </source>
</evidence>
<proteinExistence type="predicted"/>
<feature type="region of interest" description="Disordered" evidence="1">
    <location>
        <begin position="65"/>
        <end position="90"/>
    </location>
</feature>
<protein>
    <submittedName>
        <fullName evidence="2">Uncharacterized protein</fullName>
    </submittedName>
</protein>
<reference evidence="2 3" key="1">
    <citation type="journal article" date="2015" name="Biotechnol. Biofuels">
        <title>Enhanced degradation of softwood versus hardwood by the white-rot fungus Pycnoporus coccineus.</title>
        <authorList>
            <person name="Couturier M."/>
            <person name="Navarro D."/>
            <person name="Chevret D."/>
            <person name="Henrissat B."/>
            <person name="Piumi F."/>
            <person name="Ruiz-Duenas F.J."/>
            <person name="Martinez A.T."/>
            <person name="Grigoriev I.V."/>
            <person name="Riley R."/>
            <person name="Lipzen A."/>
            <person name="Berrin J.G."/>
            <person name="Master E.R."/>
            <person name="Rosso M.N."/>
        </authorList>
    </citation>
    <scope>NUCLEOTIDE SEQUENCE [LARGE SCALE GENOMIC DNA]</scope>
    <source>
        <strain evidence="2 3">BRFM310</strain>
    </source>
</reference>
<evidence type="ECO:0000313" key="2">
    <source>
        <dbReference type="EMBL" id="OSD00383.1"/>
    </source>
</evidence>
<dbReference type="EMBL" id="KZ084119">
    <property type="protein sequence ID" value="OSD00383.1"/>
    <property type="molecule type" value="Genomic_DNA"/>
</dbReference>
<accession>A0A1Y2IIM4</accession>
<sequence>MGVPGRGMCGPRKCCCHRPERSPRCVRVYALLFWQLGAYIRPVWARVARQTVEVSAPAAARSLVQLTPSPPAADTPWSRRTSRGADRPPRKGRWALLRRCWSAVARWGAGIARGPVRARRSGPAGHASEARLERRASCCVAVRCMSSDVRGGVARQAMLKNCICCTLVPRSLARSLLNRASGRCSSLARAITVCLDVFLFASSRTPECLWTSS</sequence>
<organism evidence="2 3">
    <name type="scientific">Trametes coccinea (strain BRFM310)</name>
    <name type="common">Pycnoporus coccineus</name>
    <dbReference type="NCBI Taxonomy" id="1353009"/>
    <lineage>
        <taxon>Eukaryota</taxon>
        <taxon>Fungi</taxon>
        <taxon>Dikarya</taxon>
        <taxon>Basidiomycota</taxon>
        <taxon>Agaricomycotina</taxon>
        <taxon>Agaricomycetes</taxon>
        <taxon>Polyporales</taxon>
        <taxon>Polyporaceae</taxon>
        <taxon>Trametes</taxon>
    </lineage>
</organism>